<feature type="region of interest" description="Disordered" evidence="2">
    <location>
        <begin position="354"/>
        <end position="458"/>
    </location>
</feature>
<feature type="domain" description="DUF4378" evidence="3">
    <location>
        <begin position="911"/>
        <end position="1088"/>
    </location>
</feature>
<dbReference type="PANTHER" id="PTHR31680:SF4">
    <property type="entry name" value="LONGIFOLIA PROTEIN"/>
    <property type="match status" value="1"/>
</dbReference>
<evidence type="ECO:0000313" key="5">
    <source>
        <dbReference type="Proteomes" id="UP000631114"/>
    </source>
</evidence>
<sequence length="1111" mass="124301">MSAKLLHALSDENPDLQKQIGCMTGIFQLFDRHHILTPKRTTGYTSHKKPPSVHSHFSNSNHGDECHSDLHTAKDKNSSKNVIENHRVSMESARASFSSSSCSSSFSSVECNRTSQPETYSFDRAINQEQASKAPSYGQANSSAHLRRKSSDFRDVVKDSIYKEGRALSVKTTAQKDTVNHGVKHRDSPRPLQVTRSVDESVERGINGKYKVPVDPLNALTKLQEAPQYFHDTREPPRSSPFEVRDRTSFSVPKDTPRLSYDGREIPRSSFDSRDTFKSNTKLRELPRLSLDSRQSSMRGSDSDSKSNSFLGDFQNSGGNSNRTSNTHQGLESHKHNHSVVAKLMGLEAIPKSLAANDGSTGPTRTSIYPGGNHDSLSKSSRTTSDCKQNSISPRNYLKESVSPRLRNPDAVTKPLPNSRFPVEPAPWRQMDSSHTVQKPVFRSRDSPPRGTSASPSVYAEIEKRLKELEFKQSDKDLRALKQILDAMHAKGLLETEKQEDQRFVSDRNYDNLRQNILDQNERSARQSPVSRYPVSTTAKGNSSPRTFESPIVIMKPARLVKKSGIPASSVIPIEGISDLRKLQRGNIMENKKSSVNNRMAKDLPYKLNPREPAKLPLNSTDRKASTRNLRSTNSPARSSQLPRENMVNLGRSSGSVSPRLQQKKLDLEKRSRPPTPTSDLTKPRKSSLRQPMDSGSPNGRRRPRSLRLQQSDDQMSEASGETRNRSYQGDEISVQSDSNISLASQIDEEVTSADRSGHVSNCFFNHGSRSPSRKITNNMTSLKQKKPSTRQSEDVSVVDFMTVAPEQPSPVSVLDASFYSDDLPSPERKTLEPFRDDIHNLDVLAGEKNYKPMDQGYLSDDKEVTLSTEISRKKLENVEQLVQKLRQLNSNHDEASTDYIASLCENTDPDHRYISEILLASGLLLRDLGSGLSTLQLHKSGHPINPDLFVVLEQTKSSNGFSKGSYHEKSSQSKSNQEKVHRKLVFDAVNEILEAKFASTELCQHTDKLAGRTLNGQQLLKELCSEIEQLQANENSDSSFDDADDFLKTILCRDVMSQTEKWTDFHSGNSGVVLDVERLIFKDLIDEIISGEASSIRARPGRRCRQLFAK</sequence>
<name>A0A835IW90_9MAGN</name>
<feature type="compositionally biased region" description="Low complexity" evidence="2">
    <location>
        <begin position="316"/>
        <end position="327"/>
    </location>
</feature>
<feature type="region of interest" description="Disordered" evidence="2">
    <location>
        <begin position="172"/>
        <end position="200"/>
    </location>
</feature>
<evidence type="ECO:0000256" key="2">
    <source>
        <dbReference type="SAM" id="MobiDB-lite"/>
    </source>
</evidence>
<organism evidence="4 5">
    <name type="scientific">Coptis chinensis</name>
    <dbReference type="NCBI Taxonomy" id="261450"/>
    <lineage>
        <taxon>Eukaryota</taxon>
        <taxon>Viridiplantae</taxon>
        <taxon>Streptophyta</taxon>
        <taxon>Embryophyta</taxon>
        <taxon>Tracheophyta</taxon>
        <taxon>Spermatophyta</taxon>
        <taxon>Magnoliopsida</taxon>
        <taxon>Ranunculales</taxon>
        <taxon>Ranunculaceae</taxon>
        <taxon>Coptidoideae</taxon>
        <taxon>Coptis</taxon>
    </lineage>
</organism>
<protein>
    <recommendedName>
        <fullName evidence="3">DUF4378 domain-containing protein</fullName>
    </recommendedName>
</protein>
<gene>
    <name evidence="4" type="ORF">IFM89_011728</name>
</gene>
<feature type="compositionally biased region" description="Basic and acidic residues" evidence="2">
    <location>
        <begin position="231"/>
        <end position="248"/>
    </location>
</feature>
<feature type="region of interest" description="Disordered" evidence="2">
    <location>
        <begin position="131"/>
        <end position="151"/>
    </location>
</feature>
<dbReference type="OrthoDB" id="769613at2759"/>
<dbReference type="EMBL" id="JADFTS010000001">
    <property type="protein sequence ID" value="KAF9624554.1"/>
    <property type="molecule type" value="Genomic_DNA"/>
</dbReference>
<dbReference type="AlphaFoldDB" id="A0A835IW90"/>
<dbReference type="PANTHER" id="PTHR31680">
    <property type="entry name" value="LONGIFOLIA PROTEIN"/>
    <property type="match status" value="1"/>
</dbReference>
<dbReference type="InterPro" id="IPR033334">
    <property type="entry name" value="LNG1/2"/>
</dbReference>
<reference evidence="4 5" key="1">
    <citation type="submission" date="2020-10" db="EMBL/GenBank/DDBJ databases">
        <title>The Coptis chinensis genome and diversification of protoberbering-type alkaloids.</title>
        <authorList>
            <person name="Wang B."/>
            <person name="Shu S."/>
            <person name="Song C."/>
            <person name="Liu Y."/>
        </authorList>
    </citation>
    <scope>NUCLEOTIDE SEQUENCE [LARGE SCALE GENOMIC DNA]</scope>
    <source>
        <strain evidence="4">HL-2020</strain>
        <tissue evidence="4">Leaf</tissue>
    </source>
</reference>
<evidence type="ECO:0000259" key="3">
    <source>
        <dbReference type="Pfam" id="PF14309"/>
    </source>
</evidence>
<dbReference type="Pfam" id="PF14309">
    <property type="entry name" value="DUF4378"/>
    <property type="match status" value="1"/>
</dbReference>
<feature type="coiled-coil region" evidence="1">
    <location>
        <begin position="869"/>
        <end position="899"/>
    </location>
</feature>
<feature type="compositionally biased region" description="Polar residues" evidence="2">
    <location>
        <begin position="526"/>
        <end position="546"/>
    </location>
</feature>
<accession>A0A835IW90</accession>
<feature type="compositionally biased region" description="Basic and acidic residues" evidence="2">
    <location>
        <begin position="600"/>
        <end position="614"/>
    </location>
</feature>
<feature type="compositionally biased region" description="Polar residues" evidence="2">
    <location>
        <begin position="713"/>
        <end position="740"/>
    </location>
</feature>
<evidence type="ECO:0000256" key="1">
    <source>
        <dbReference type="SAM" id="Coils"/>
    </source>
</evidence>
<dbReference type="InterPro" id="IPR025486">
    <property type="entry name" value="DUF4378"/>
</dbReference>
<comment type="caution">
    <text evidence="4">The sequence shown here is derived from an EMBL/GenBank/DDBJ whole genome shotgun (WGS) entry which is preliminary data.</text>
</comment>
<feature type="compositionally biased region" description="Polar residues" evidence="2">
    <location>
        <begin position="131"/>
        <end position="144"/>
    </location>
</feature>
<feature type="compositionally biased region" description="Basic and acidic residues" evidence="2">
    <location>
        <begin position="255"/>
        <end position="287"/>
    </location>
</feature>
<keyword evidence="5" id="KW-1185">Reference proteome</keyword>
<feature type="compositionally biased region" description="Polar residues" evidence="2">
    <location>
        <begin position="378"/>
        <end position="394"/>
    </location>
</feature>
<feature type="region of interest" description="Disordered" evidence="2">
    <location>
        <begin position="588"/>
        <end position="740"/>
    </location>
</feature>
<evidence type="ECO:0000313" key="4">
    <source>
        <dbReference type="EMBL" id="KAF9624554.1"/>
    </source>
</evidence>
<feature type="compositionally biased region" description="Basic and acidic residues" evidence="2">
    <location>
        <begin position="62"/>
        <end position="81"/>
    </location>
</feature>
<feature type="compositionally biased region" description="Polar residues" evidence="2">
    <location>
        <begin position="651"/>
        <end position="661"/>
    </location>
</feature>
<keyword evidence="1" id="KW-0175">Coiled coil</keyword>
<feature type="compositionally biased region" description="Polar residues" evidence="2">
    <location>
        <begin position="358"/>
        <end position="367"/>
    </location>
</feature>
<proteinExistence type="predicted"/>
<dbReference type="GO" id="GO:0051513">
    <property type="term" value="P:regulation of monopolar cell growth"/>
    <property type="evidence" value="ECO:0007669"/>
    <property type="project" value="InterPro"/>
</dbReference>
<feature type="compositionally biased region" description="Polar residues" evidence="2">
    <location>
        <begin position="627"/>
        <end position="643"/>
    </location>
</feature>
<feature type="region of interest" description="Disordered" evidence="2">
    <location>
        <begin position="41"/>
        <end position="81"/>
    </location>
</feature>
<feature type="region of interest" description="Disordered" evidence="2">
    <location>
        <begin position="225"/>
        <end position="336"/>
    </location>
</feature>
<feature type="region of interest" description="Disordered" evidence="2">
    <location>
        <begin position="518"/>
        <end position="546"/>
    </location>
</feature>
<dbReference type="Proteomes" id="UP000631114">
    <property type="component" value="Unassembled WGS sequence"/>
</dbReference>